<evidence type="ECO:0000259" key="2">
    <source>
        <dbReference type="Pfam" id="PF07993"/>
    </source>
</evidence>
<dbReference type="EC" id="1.2.1.84" evidence="1"/>
<proteinExistence type="inferred from homology"/>
<dbReference type="InterPro" id="IPR036291">
    <property type="entry name" value="NAD(P)-bd_dom_sf"/>
</dbReference>
<dbReference type="PANTHER" id="PTHR11011">
    <property type="entry name" value="MALE STERILITY PROTEIN 2-RELATED"/>
    <property type="match status" value="1"/>
</dbReference>
<dbReference type="InterPro" id="IPR013120">
    <property type="entry name" value="FAR_NAD-bd"/>
</dbReference>
<dbReference type="SUPFAM" id="SSF51735">
    <property type="entry name" value="NAD(P)-binding Rossmann-fold domains"/>
    <property type="match status" value="1"/>
</dbReference>
<dbReference type="Gene3D" id="3.40.50.720">
    <property type="entry name" value="NAD(P)-binding Rossmann-like Domain"/>
    <property type="match status" value="1"/>
</dbReference>
<dbReference type="GO" id="GO:0102965">
    <property type="term" value="F:alcohol-forming long-chain fatty acyl-CoA reductase activity"/>
    <property type="evidence" value="ECO:0007669"/>
    <property type="project" value="UniProtKB-EC"/>
</dbReference>
<reference evidence="3 4" key="1">
    <citation type="journal article" date="2010" name="Cell">
        <title>The genome of Naegleria gruberi illuminates early eukaryotic versatility.</title>
        <authorList>
            <person name="Fritz-Laylin L.K."/>
            <person name="Prochnik S.E."/>
            <person name="Ginger M.L."/>
            <person name="Dacks J.B."/>
            <person name="Carpenter M.L."/>
            <person name="Field M.C."/>
            <person name="Kuo A."/>
            <person name="Paredez A."/>
            <person name="Chapman J."/>
            <person name="Pham J."/>
            <person name="Shu S."/>
            <person name="Neupane R."/>
            <person name="Cipriano M."/>
            <person name="Mancuso J."/>
            <person name="Tu H."/>
            <person name="Salamov A."/>
            <person name="Lindquist E."/>
            <person name="Shapiro H."/>
            <person name="Lucas S."/>
            <person name="Grigoriev I.V."/>
            <person name="Cande W.Z."/>
            <person name="Fulton C."/>
            <person name="Rokhsar D.S."/>
            <person name="Dawson S.C."/>
        </authorList>
    </citation>
    <scope>NUCLEOTIDE SEQUENCE [LARGE SCALE GENOMIC DNA]</scope>
    <source>
        <strain evidence="3 4">NEG-M</strain>
    </source>
</reference>
<dbReference type="EMBL" id="GG738859">
    <property type="protein sequence ID" value="EFC46409.1"/>
    <property type="molecule type" value="Genomic_DNA"/>
</dbReference>
<dbReference type="STRING" id="5762.D2VAD0"/>
<dbReference type="OrthoDB" id="429813at2759"/>
<dbReference type="VEuPathDB" id="AmoebaDB:NAEGRDRAFT_1939"/>
<evidence type="ECO:0000256" key="1">
    <source>
        <dbReference type="RuleBase" id="RU363097"/>
    </source>
</evidence>
<dbReference type="InterPro" id="IPR026055">
    <property type="entry name" value="FAR"/>
</dbReference>
<dbReference type="InParanoid" id="D2VAD0"/>
<feature type="domain" description="Thioester reductase (TE)" evidence="2">
    <location>
        <begin position="11"/>
        <end position="47"/>
    </location>
</feature>
<keyword evidence="1" id="KW-0443">Lipid metabolism</keyword>
<dbReference type="Pfam" id="PF07993">
    <property type="entry name" value="NAD_binding_4"/>
    <property type="match status" value="2"/>
</dbReference>
<dbReference type="GO" id="GO:0035336">
    <property type="term" value="P:long-chain fatty-acyl-CoA metabolic process"/>
    <property type="evidence" value="ECO:0007669"/>
    <property type="project" value="TreeGrafter"/>
</dbReference>
<comment type="similarity">
    <text evidence="1">Belongs to the fatty acyl-CoA reductase family.</text>
</comment>
<dbReference type="GeneID" id="8859526"/>
<dbReference type="GO" id="GO:0080019">
    <property type="term" value="F:alcohol-forming very long-chain fatty acyl-CoA reductase activity"/>
    <property type="evidence" value="ECO:0007669"/>
    <property type="project" value="InterPro"/>
</dbReference>
<sequence length="354" mass="40241">EFYDGKTLLCTGCTGFIGKTLAEKILRCLPNVNKVYLLIRSKKKYALSKLIYALRLNVFGTLNMLRFALHCPNVQCFTHVSTAYVNSNQPSGSKIFERFYPLYLQNSTVGEKQKKHRIRKLVTGYTNTQEYTQDVHNKEDQNFMTQFTNTVLKNTKFPNTYTLTKHLAEKLVAKYHGRVPISIVRPTIVGAALKEPQPGWIDAVSAGAAVYLFIGLCVLRIIPGKYDSISDQIPVDFVVNTLLIAITTSKDGNERGLLRIYHSGTSTSNPAPWRTTATRVAEYWRKCPSKRKIDPSMSPNILMIDNPINYNTQFFLRYTAWSQLFKALDRLSYHYQNSVSMLNGNNDLLGNLIK</sequence>
<accession>D2VAD0</accession>
<comment type="catalytic activity">
    <reaction evidence="1">
        <text>a long-chain fatty acyl-CoA + 2 NADPH + 2 H(+) = a long-chain primary fatty alcohol + 2 NADP(+) + CoA</text>
        <dbReference type="Rhea" id="RHEA:52716"/>
        <dbReference type="ChEBI" id="CHEBI:15378"/>
        <dbReference type="ChEBI" id="CHEBI:57287"/>
        <dbReference type="ChEBI" id="CHEBI:57783"/>
        <dbReference type="ChEBI" id="CHEBI:58349"/>
        <dbReference type="ChEBI" id="CHEBI:77396"/>
        <dbReference type="ChEBI" id="CHEBI:83139"/>
        <dbReference type="EC" id="1.2.1.84"/>
    </reaction>
</comment>
<protein>
    <recommendedName>
        <fullName evidence="1">Fatty acyl-CoA reductase</fullName>
        <ecNumber evidence="1">1.2.1.84</ecNumber>
    </recommendedName>
</protein>
<dbReference type="eggNOG" id="KOG1221">
    <property type="taxonomic scope" value="Eukaryota"/>
</dbReference>
<evidence type="ECO:0000313" key="4">
    <source>
        <dbReference type="Proteomes" id="UP000006671"/>
    </source>
</evidence>
<organism evidence="4">
    <name type="scientific">Naegleria gruberi</name>
    <name type="common">Amoeba</name>
    <dbReference type="NCBI Taxonomy" id="5762"/>
    <lineage>
        <taxon>Eukaryota</taxon>
        <taxon>Discoba</taxon>
        <taxon>Heterolobosea</taxon>
        <taxon>Tetramitia</taxon>
        <taxon>Eutetramitia</taxon>
        <taxon>Vahlkampfiidae</taxon>
        <taxon>Naegleria</taxon>
    </lineage>
</organism>
<dbReference type="KEGG" id="ngr:NAEGRDRAFT_1939"/>
<keyword evidence="1" id="KW-0444">Lipid biosynthesis</keyword>
<keyword evidence="4" id="KW-1185">Reference proteome</keyword>
<dbReference type="PANTHER" id="PTHR11011:SF45">
    <property type="entry name" value="FATTY ACYL-COA REDUCTASE CG8306-RELATED"/>
    <property type="match status" value="1"/>
</dbReference>
<name>D2VAD0_NAEGR</name>
<comment type="function">
    <text evidence="1">Catalyzes the reduction of fatty acyl-CoA to fatty alcohols.</text>
</comment>
<gene>
    <name evidence="3" type="ORF">NAEGRDRAFT_1939</name>
</gene>
<evidence type="ECO:0000313" key="3">
    <source>
        <dbReference type="EMBL" id="EFC46409.1"/>
    </source>
</evidence>
<feature type="non-terminal residue" evidence="3">
    <location>
        <position position="354"/>
    </location>
</feature>
<keyword evidence="1" id="KW-0521">NADP</keyword>
<keyword evidence="1" id="KW-0560">Oxidoreductase</keyword>
<feature type="domain" description="Thioester reductase (TE)" evidence="2">
    <location>
        <begin position="50"/>
        <end position="241"/>
    </location>
</feature>
<dbReference type="AlphaFoldDB" id="D2VAD0"/>
<dbReference type="RefSeq" id="XP_002679153.1">
    <property type="nucleotide sequence ID" value="XM_002679107.1"/>
</dbReference>
<feature type="non-terminal residue" evidence="3">
    <location>
        <position position="1"/>
    </location>
</feature>
<dbReference type="Proteomes" id="UP000006671">
    <property type="component" value="Unassembled WGS sequence"/>
</dbReference>